<comment type="caution">
    <text evidence="4">The sequence shown here is derived from an EMBL/GenBank/DDBJ whole genome shotgun (WGS) entry which is preliminary data.</text>
</comment>
<evidence type="ECO:0000256" key="1">
    <source>
        <dbReference type="ARBA" id="ARBA00022729"/>
    </source>
</evidence>
<sequence>MNKISKVLSLAFIALILLAGCSNKNTAIKDESPATTKVESPAPVATEPVTSTETKESENPAADMWKVYDNVSWTDDFDGLKTTIKKIAVSDKSPKADNPTDMTASVVGVKFSIENTTADTYTTYPDQAVLVTSTGEQIDSPAMLASSNLGGEIYEGVIKEGDVIWYLDRGHAEDIKWVKLKWYVLKGEGMGGGERKEYDVKIELK</sequence>
<organism evidence="4 5">
    <name type="scientific">Paenibacillus macquariensis</name>
    <dbReference type="NCBI Taxonomy" id="948756"/>
    <lineage>
        <taxon>Bacteria</taxon>
        <taxon>Bacillati</taxon>
        <taxon>Bacillota</taxon>
        <taxon>Bacilli</taxon>
        <taxon>Bacillales</taxon>
        <taxon>Paenibacillaceae</taxon>
        <taxon>Paenibacillus</taxon>
    </lineage>
</organism>
<reference evidence="4 5" key="1">
    <citation type="submission" date="2017-01" db="EMBL/GenBank/DDBJ databases">
        <authorList>
            <person name="Varghese N."/>
            <person name="Submissions S."/>
        </authorList>
    </citation>
    <scope>NUCLEOTIDE SEQUENCE [LARGE SCALE GENOMIC DNA]</scope>
    <source>
        <strain evidence="4 5">ATCC 23464</strain>
    </source>
</reference>
<feature type="signal peptide" evidence="3">
    <location>
        <begin position="1"/>
        <end position="19"/>
    </location>
</feature>
<protein>
    <recommendedName>
        <fullName evidence="6">Lipoprotein</fullName>
    </recommendedName>
</protein>
<evidence type="ECO:0008006" key="6">
    <source>
        <dbReference type="Google" id="ProtNLM"/>
    </source>
</evidence>
<evidence type="ECO:0000256" key="3">
    <source>
        <dbReference type="SAM" id="SignalP"/>
    </source>
</evidence>
<evidence type="ECO:0000256" key="2">
    <source>
        <dbReference type="SAM" id="MobiDB-lite"/>
    </source>
</evidence>
<proteinExistence type="predicted"/>
<evidence type="ECO:0000313" key="4">
    <source>
        <dbReference type="EMBL" id="SIQ32289.1"/>
    </source>
</evidence>
<dbReference type="PROSITE" id="PS51257">
    <property type="entry name" value="PROKAR_LIPOPROTEIN"/>
    <property type="match status" value="1"/>
</dbReference>
<feature type="region of interest" description="Disordered" evidence="2">
    <location>
        <begin position="28"/>
        <end position="59"/>
    </location>
</feature>
<evidence type="ECO:0000313" key="5">
    <source>
        <dbReference type="Proteomes" id="UP000186666"/>
    </source>
</evidence>
<dbReference type="EMBL" id="FTNK01000001">
    <property type="protein sequence ID" value="SIQ32289.1"/>
    <property type="molecule type" value="Genomic_DNA"/>
</dbReference>
<keyword evidence="1 3" id="KW-0732">Signal</keyword>
<keyword evidence="5" id="KW-1185">Reference proteome</keyword>
<accession>A0ABY1JKA9</accession>
<dbReference type="InterPro" id="IPR029050">
    <property type="entry name" value="Immunoprotect_excell_Ig-like"/>
</dbReference>
<dbReference type="Proteomes" id="UP000186666">
    <property type="component" value="Unassembled WGS sequence"/>
</dbReference>
<dbReference type="Gene3D" id="2.60.40.1240">
    <property type="match status" value="1"/>
</dbReference>
<feature type="chain" id="PRO_5045935051" description="Lipoprotein" evidence="3">
    <location>
        <begin position="20"/>
        <end position="205"/>
    </location>
</feature>
<dbReference type="RefSeq" id="WP_068590070.1">
    <property type="nucleotide sequence ID" value="NZ_FTNK01000001.1"/>
</dbReference>
<name>A0ABY1JKA9_9BACL</name>
<gene>
    <name evidence="4" type="ORF">SAMN05421578_101215</name>
</gene>